<organism evidence="5 6">
    <name type="scientific">Salinactinospora qingdaonensis</name>
    <dbReference type="NCBI Taxonomy" id="702744"/>
    <lineage>
        <taxon>Bacteria</taxon>
        <taxon>Bacillati</taxon>
        <taxon>Actinomycetota</taxon>
        <taxon>Actinomycetes</taxon>
        <taxon>Streptosporangiales</taxon>
        <taxon>Nocardiopsidaceae</taxon>
        <taxon>Salinactinospora</taxon>
    </lineage>
</organism>
<evidence type="ECO:0000313" key="5">
    <source>
        <dbReference type="EMBL" id="GAA3756135.1"/>
    </source>
</evidence>
<protein>
    <recommendedName>
        <fullName evidence="4">Glycoside hydrolase family 42 N-terminal domain-containing protein</fullName>
    </recommendedName>
</protein>
<feature type="domain" description="Glycoside hydrolase family 42 N-terminal" evidence="4">
    <location>
        <begin position="19"/>
        <end position="78"/>
    </location>
</feature>
<dbReference type="EMBL" id="BAABDD010000022">
    <property type="protein sequence ID" value="GAA3756135.1"/>
    <property type="molecule type" value="Genomic_DNA"/>
</dbReference>
<evidence type="ECO:0000313" key="6">
    <source>
        <dbReference type="Proteomes" id="UP001500908"/>
    </source>
</evidence>
<gene>
    <name evidence="5" type="ORF">GCM10022402_38260</name>
</gene>
<proteinExistence type="predicted"/>
<dbReference type="InterPro" id="IPR017853">
    <property type="entry name" value="GH"/>
</dbReference>
<dbReference type="RefSeq" id="WP_344974156.1">
    <property type="nucleotide sequence ID" value="NZ_BAABDD010000022.1"/>
</dbReference>
<evidence type="ECO:0000256" key="1">
    <source>
        <dbReference type="ARBA" id="ARBA00022801"/>
    </source>
</evidence>
<feature type="region of interest" description="Disordered" evidence="3">
    <location>
        <begin position="97"/>
        <end position="149"/>
    </location>
</feature>
<keyword evidence="6" id="KW-1185">Reference proteome</keyword>
<feature type="compositionally biased region" description="Basic and acidic residues" evidence="3">
    <location>
        <begin position="1"/>
        <end position="21"/>
    </location>
</feature>
<evidence type="ECO:0000256" key="2">
    <source>
        <dbReference type="ARBA" id="ARBA00023295"/>
    </source>
</evidence>
<name>A0ABP7G627_9ACTN</name>
<sequence>MPDRNDLTRGRIRHGGDDHPEQWPGQTWRDDARPMQGAGTTLATMGVFSWSRRDPRSGERDVAWRDTARDLPHTAGSGVGGGGAVLCLRKLVGPATGHEGWPIDDTSLNRVPADPAPFTSSLWSAQREGPTAETVTTSAGGEPTGPPALTRAAAVDPLRLGWAEQ</sequence>
<comment type="caution">
    <text evidence="5">The sequence shown here is derived from an EMBL/GenBank/DDBJ whole genome shotgun (WGS) entry which is preliminary data.</text>
</comment>
<reference evidence="6" key="1">
    <citation type="journal article" date="2019" name="Int. J. Syst. Evol. Microbiol.">
        <title>The Global Catalogue of Microorganisms (GCM) 10K type strain sequencing project: providing services to taxonomists for standard genome sequencing and annotation.</title>
        <authorList>
            <consortium name="The Broad Institute Genomics Platform"/>
            <consortium name="The Broad Institute Genome Sequencing Center for Infectious Disease"/>
            <person name="Wu L."/>
            <person name="Ma J."/>
        </authorList>
    </citation>
    <scope>NUCLEOTIDE SEQUENCE [LARGE SCALE GENOMIC DNA]</scope>
    <source>
        <strain evidence="6">JCM 17137</strain>
    </source>
</reference>
<dbReference type="Gene3D" id="3.20.20.80">
    <property type="entry name" value="Glycosidases"/>
    <property type="match status" value="1"/>
</dbReference>
<feature type="compositionally biased region" description="Basic and acidic residues" evidence="3">
    <location>
        <begin position="51"/>
        <end position="62"/>
    </location>
</feature>
<keyword evidence="2" id="KW-0326">Glycosidase</keyword>
<dbReference type="Pfam" id="PF02449">
    <property type="entry name" value="Glyco_hydro_42"/>
    <property type="match status" value="1"/>
</dbReference>
<dbReference type="Proteomes" id="UP001500908">
    <property type="component" value="Unassembled WGS sequence"/>
</dbReference>
<dbReference type="InterPro" id="IPR013529">
    <property type="entry name" value="Glyco_hydro_42_N"/>
</dbReference>
<evidence type="ECO:0000259" key="4">
    <source>
        <dbReference type="Pfam" id="PF02449"/>
    </source>
</evidence>
<evidence type="ECO:0000256" key="3">
    <source>
        <dbReference type="SAM" id="MobiDB-lite"/>
    </source>
</evidence>
<keyword evidence="1" id="KW-0378">Hydrolase</keyword>
<dbReference type="SUPFAM" id="SSF51445">
    <property type="entry name" value="(Trans)glycosidases"/>
    <property type="match status" value="1"/>
</dbReference>
<accession>A0ABP7G627</accession>
<feature type="region of interest" description="Disordered" evidence="3">
    <location>
        <begin position="1"/>
        <end position="62"/>
    </location>
</feature>